<keyword evidence="13" id="KW-0675">Receptor</keyword>
<dbReference type="PANTHER" id="PTHR47982:SF35">
    <property type="entry name" value="PROLINE-RICH RECEPTOR-LIKE PROTEIN KINASE PERK1-RELATED"/>
    <property type="match status" value="1"/>
</dbReference>
<comment type="catalytic activity">
    <reaction evidence="11">
        <text>L-seryl-[protein] + ATP = O-phospho-L-seryl-[protein] + ADP + H(+)</text>
        <dbReference type="Rhea" id="RHEA:17989"/>
        <dbReference type="Rhea" id="RHEA-COMP:9863"/>
        <dbReference type="Rhea" id="RHEA-COMP:11604"/>
        <dbReference type="ChEBI" id="CHEBI:15378"/>
        <dbReference type="ChEBI" id="CHEBI:29999"/>
        <dbReference type="ChEBI" id="CHEBI:30616"/>
        <dbReference type="ChEBI" id="CHEBI:83421"/>
        <dbReference type="ChEBI" id="CHEBI:456216"/>
        <dbReference type="EC" id="2.7.11.1"/>
    </reaction>
</comment>
<comment type="subcellular location">
    <subcellularLocation>
        <location evidence="1">Cell membrane</location>
        <topology evidence="1">Single-pass membrane protein</topology>
    </subcellularLocation>
</comment>
<evidence type="ECO:0000256" key="5">
    <source>
        <dbReference type="ARBA" id="ARBA00022692"/>
    </source>
</evidence>
<evidence type="ECO:0000256" key="11">
    <source>
        <dbReference type="ARBA" id="ARBA00048679"/>
    </source>
</evidence>
<protein>
    <recommendedName>
        <fullName evidence="2">non-specific serine/threonine protein kinase</fullName>
        <ecNumber evidence="2">2.7.11.1</ecNumber>
    </recommendedName>
</protein>
<evidence type="ECO:0000256" key="7">
    <source>
        <dbReference type="ARBA" id="ARBA00022840"/>
    </source>
</evidence>
<organism evidence="13 14">
    <name type="scientific">Olea europaea subsp. europaea</name>
    <dbReference type="NCBI Taxonomy" id="158383"/>
    <lineage>
        <taxon>Eukaryota</taxon>
        <taxon>Viridiplantae</taxon>
        <taxon>Streptophyta</taxon>
        <taxon>Embryophyta</taxon>
        <taxon>Tracheophyta</taxon>
        <taxon>Spermatophyta</taxon>
        <taxon>Magnoliopsida</taxon>
        <taxon>eudicotyledons</taxon>
        <taxon>Gunneridae</taxon>
        <taxon>Pentapetalae</taxon>
        <taxon>asterids</taxon>
        <taxon>lamiids</taxon>
        <taxon>Lamiales</taxon>
        <taxon>Oleaceae</taxon>
        <taxon>Oleeae</taxon>
        <taxon>Olea</taxon>
    </lineage>
</organism>
<keyword evidence="5" id="KW-0812">Transmembrane</keyword>
<proteinExistence type="predicted"/>
<dbReference type="Proteomes" id="UP000594638">
    <property type="component" value="Unassembled WGS sequence"/>
</dbReference>
<dbReference type="AlphaFoldDB" id="A0A8S0U380"/>
<keyword evidence="9" id="KW-0472">Membrane</keyword>
<dbReference type="EC" id="2.7.11.1" evidence="2"/>
<keyword evidence="14" id="KW-1185">Reference proteome</keyword>
<evidence type="ECO:0000256" key="12">
    <source>
        <dbReference type="SAM" id="MobiDB-lite"/>
    </source>
</evidence>
<sequence length="136" mass="15180">METLIPLLIHDCKMTTIIMNLLACAAACVRHSARNRPQMSQVVRALEGDVSLSDYDTVQYNEDMKKFLKMALASEDYVSNDQYSNPMSECGLNPSGLSSEGQRTREMEMDGRKRTIEVSVAALDEADTHMEKVASE</sequence>
<keyword evidence="4" id="KW-0808">Transferase</keyword>
<evidence type="ECO:0000256" key="6">
    <source>
        <dbReference type="ARBA" id="ARBA00022741"/>
    </source>
</evidence>
<reference evidence="13 14" key="1">
    <citation type="submission" date="2019-12" db="EMBL/GenBank/DDBJ databases">
        <authorList>
            <person name="Alioto T."/>
            <person name="Alioto T."/>
            <person name="Gomez Garrido J."/>
        </authorList>
    </citation>
    <scope>NUCLEOTIDE SEQUENCE [LARGE SCALE GENOMIC DNA]</scope>
</reference>
<name>A0A8S0U380_OLEEU</name>
<dbReference type="GO" id="GO:0004674">
    <property type="term" value="F:protein serine/threonine kinase activity"/>
    <property type="evidence" value="ECO:0007669"/>
    <property type="project" value="UniProtKB-KW"/>
</dbReference>
<evidence type="ECO:0000256" key="1">
    <source>
        <dbReference type="ARBA" id="ARBA00004162"/>
    </source>
</evidence>
<dbReference type="GO" id="GO:0005524">
    <property type="term" value="F:ATP binding"/>
    <property type="evidence" value="ECO:0007669"/>
    <property type="project" value="UniProtKB-KW"/>
</dbReference>
<keyword evidence="8" id="KW-1133">Transmembrane helix</keyword>
<evidence type="ECO:0000256" key="10">
    <source>
        <dbReference type="ARBA" id="ARBA00047899"/>
    </source>
</evidence>
<evidence type="ECO:0000256" key="8">
    <source>
        <dbReference type="ARBA" id="ARBA00022989"/>
    </source>
</evidence>
<comment type="caution">
    <text evidence="13">The sequence shown here is derived from an EMBL/GenBank/DDBJ whole genome shotgun (WGS) entry which is preliminary data.</text>
</comment>
<evidence type="ECO:0000256" key="3">
    <source>
        <dbReference type="ARBA" id="ARBA00022527"/>
    </source>
</evidence>
<accession>A0A8S0U380</accession>
<keyword evidence="3" id="KW-0723">Serine/threonine-protein kinase</keyword>
<keyword evidence="13" id="KW-0418">Kinase</keyword>
<dbReference type="PANTHER" id="PTHR47982">
    <property type="entry name" value="PROLINE-RICH RECEPTOR-LIKE PROTEIN KINASE PERK4"/>
    <property type="match status" value="1"/>
</dbReference>
<evidence type="ECO:0000256" key="2">
    <source>
        <dbReference type="ARBA" id="ARBA00012513"/>
    </source>
</evidence>
<comment type="catalytic activity">
    <reaction evidence="10">
        <text>L-threonyl-[protein] + ATP = O-phospho-L-threonyl-[protein] + ADP + H(+)</text>
        <dbReference type="Rhea" id="RHEA:46608"/>
        <dbReference type="Rhea" id="RHEA-COMP:11060"/>
        <dbReference type="Rhea" id="RHEA-COMP:11605"/>
        <dbReference type="ChEBI" id="CHEBI:15378"/>
        <dbReference type="ChEBI" id="CHEBI:30013"/>
        <dbReference type="ChEBI" id="CHEBI:30616"/>
        <dbReference type="ChEBI" id="CHEBI:61977"/>
        <dbReference type="ChEBI" id="CHEBI:456216"/>
        <dbReference type="EC" id="2.7.11.1"/>
    </reaction>
</comment>
<dbReference type="Gramene" id="OE9A096786T1">
    <property type="protein sequence ID" value="OE9A096786C1"/>
    <property type="gene ID" value="OE9A096786"/>
</dbReference>
<keyword evidence="7" id="KW-0067">ATP-binding</keyword>
<evidence type="ECO:0000256" key="4">
    <source>
        <dbReference type="ARBA" id="ARBA00022679"/>
    </source>
</evidence>
<dbReference type="OrthoDB" id="1305241at2759"/>
<dbReference type="EMBL" id="CACTIH010007431">
    <property type="protein sequence ID" value="CAA3013339.1"/>
    <property type="molecule type" value="Genomic_DNA"/>
</dbReference>
<gene>
    <name evidence="13" type="ORF">OLEA9_A096786</name>
</gene>
<evidence type="ECO:0000256" key="9">
    <source>
        <dbReference type="ARBA" id="ARBA00023136"/>
    </source>
</evidence>
<keyword evidence="6" id="KW-0547">Nucleotide-binding</keyword>
<feature type="compositionally biased region" description="Basic and acidic residues" evidence="12">
    <location>
        <begin position="102"/>
        <end position="114"/>
    </location>
</feature>
<feature type="region of interest" description="Disordered" evidence="12">
    <location>
        <begin position="88"/>
        <end position="114"/>
    </location>
</feature>
<dbReference type="GO" id="GO:0005886">
    <property type="term" value="C:plasma membrane"/>
    <property type="evidence" value="ECO:0007669"/>
    <property type="project" value="UniProtKB-SubCell"/>
</dbReference>
<evidence type="ECO:0000313" key="14">
    <source>
        <dbReference type="Proteomes" id="UP000594638"/>
    </source>
</evidence>
<dbReference type="InterPro" id="IPR047117">
    <property type="entry name" value="PERK1-13-like"/>
</dbReference>
<evidence type="ECO:0000313" key="13">
    <source>
        <dbReference type="EMBL" id="CAA3013339.1"/>
    </source>
</evidence>